<feature type="region of interest" description="Disordered" evidence="1">
    <location>
        <begin position="1"/>
        <end position="34"/>
    </location>
</feature>
<dbReference type="AlphaFoldDB" id="A0AAV7GLV7"/>
<keyword evidence="3" id="KW-1185">Reference proteome</keyword>
<gene>
    <name evidence="2" type="ORF">IEQ34_015057</name>
</gene>
<proteinExistence type="predicted"/>
<sequence length="133" mass="15623">MKLSSSTTRIQRGVIASEDLDHSPSEKPFRPHEGFEEEVFIDADRRNSKEGVFCDWDKLEVETITEMQFSKPTLEKKRKSAELMIPLTKMKKMRVEEFKENVDDPCLFSCEFGHEAISHRRQIQICLEMEKKI</sequence>
<evidence type="ECO:0000256" key="1">
    <source>
        <dbReference type="SAM" id="MobiDB-lite"/>
    </source>
</evidence>
<reference evidence="2 3" key="1">
    <citation type="journal article" date="2021" name="Hortic Res">
        <title>Chromosome-scale assembly of the Dendrobium chrysotoxum genome enhances the understanding of orchid evolution.</title>
        <authorList>
            <person name="Zhang Y."/>
            <person name="Zhang G.Q."/>
            <person name="Zhang D."/>
            <person name="Liu X.D."/>
            <person name="Xu X.Y."/>
            <person name="Sun W.H."/>
            <person name="Yu X."/>
            <person name="Zhu X."/>
            <person name="Wang Z.W."/>
            <person name="Zhao X."/>
            <person name="Zhong W.Y."/>
            <person name="Chen H."/>
            <person name="Yin W.L."/>
            <person name="Huang T."/>
            <person name="Niu S.C."/>
            <person name="Liu Z.J."/>
        </authorList>
    </citation>
    <scope>NUCLEOTIDE SEQUENCE [LARGE SCALE GENOMIC DNA]</scope>
    <source>
        <strain evidence="2">Lindl</strain>
    </source>
</reference>
<feature type="compositionally biased region" description="Polar residues" evidence="1">
    <location>
        <begin position="1"/>
        <end position="10"/>
    </location>
</feature>
<comment type="caution">
    <text evidence="2">The sequence shown here is derived from an EMBL/GenBank/DDBJ whole genome shotgun (WGS) entry which is preliminary data.</text>
</comment>
<dbReference type="Proteomes" id="UP000775213">
    <property type="component" value="Unassembled WGS sequence"/>
</dbReference>
<dbReference type="EMBL" id="JAGFBR010000013">
    <property type="protein sequence ID" value="KAH0457150.1"/>
    <property type="molecule type" value="Genomic_DNA"/>
</dbReference>
<evidence type="ECO:0000313" key="2">
    <source>
        <dbReference type="EMBL" id="KAH0457150.1"/>
    </source>
</evidence>
<feature type="compositionally biased region" description="Basic and acidic residues" evidence="1">
    <location>
        <begin position="19"/>
        <end position="34"/>
    </location>
</feature>
<organism evidence="2 3">
    <name type="scientific">Dendrobium chrysotoxum</name>
    <name type="common">Orchid</name>
    <dbReference type="NCBI Taxonomy" id="161865"/>
    <lineage>
        <taxon>Eukaryota</taxon>
        <taxon>Viridiplantae</taxon>
        <taxon>Streptophyta</taxon>
        <taxon>Embryophyta</taxon>
        <taxon>Tracheophyta</taxon>
        <taxon>Spermatophyta</taxon>
        <taxon>Magnoliopsida</taxon>
        <taxon>Liliopsida</taxon>
        <taxon>Asparagales</taxon>
        <taxon>Orchidaceae</taxon>
        <taxon>Epidendroideae</taxon>
        <taxon>Malaxideae</taxon>
        <taxon>Dendrobiinae</taxon>
        <taxon>Dendrobium</taxon>
    </lineage>
</organism>
<protein>
    <submittedName>
        <fullName evidence="2">Uncharacterized protein</fullName>
    </submittedName>
</protein>
<accession>A0AAV7GLV7</accession>
<name>A0AAV7GLV7_DENCH</name>
<evidence type="ECO:0000313" key="3">
    <source>
        <dbReference type="Proteomes" id="UP000775213"/>
    </source>
</evidence>